<accession>A0ABP0I844</accession>
<evidence type="ECO:0000313" key="1">
    <source>
        <dbReference type="EMBL" id="CAK8997520.1"/>
    </source>
</evidence>
<reference evidence="1 2" key="1">
    <citation type="submission" date="2024-02" db="EMBL/GenBank/DDBJ databases">
        <authorList>
            <person name="Chen Y."/>
            <person name="Shah S."/>
            <person name="Dougan E. K."/>
            <person name="Thang M."/>
            <person name="Chan C."/>
        </authorList>
    </citation>
    <scope>NUCLEOTIDE SEQUENCE [LARGE SCALE GENOMIC DNA]</scope>
</reference>
<sequence>MQYCRKLWRKPRSQGKSSEEQWPVWVRTQSEVLTLFTTMEPFDADIDDRDIAKSWGIDGVRDSRKKVLADLQGKVVEILDDEQPGPTGVQIWRGPRSMDIESEEQAKEPADVAAIIEQEEMIVTELTEDLNNGSKTLEAVVQRLGEIKSAAWTRSRVYLTALEFDYRRVRNATTADITAYSQLERSHFLEGKVLDALTELRQPWTLS</sequence>
<comment type="caution">
    <text evidence="1">The sequence shown here is derived from an EMBL/GenBank/DDBJ whole genome shotgun (WGS) entry which is preliminary data.</text>
</comment>
<keyword evidence="2" id="KW-1185">Reference proteome</keyword>
<gene>
    <name evidence="1" type="ORF">SCF082_LOCUS5239</name>
</gene>
<proteinExistence type="predicted"/>
<dbReference type="Proteomes" id="UP001642464">
    <property type="component" value="Unassembled WGS sequence"/>
</dbReference>
<name>A0ABP0I844_9DINO</name>
<protein>
    <submittedName>
        <fullName evidence="1">Uncharacterized protein</fullName>
    </submittedName>
</protein>
<dbReference type="EMBL" id="CAXAMM010002803">
    <property type="protein sequence ID" value="CAK8997520.1"/>
    <property type="molecule type" value="Genomic_DNA"/>
</dbReference>
<evidence type="ECO:0000313" key="2">
    <source>
        <dbReference type="Proteomes" id="UP001642464"/>
    </source>
</evidence>
<organism evidence="1 2">
    <name type="scientific">Durusdinium trenchii</name>
    <dbReference type="NCBI Taxonomy" id="1381693"/>
    <lineage>
        <taxon>Eukaryota</taxon>
        <taxon>Sar</taxon>
        <taxon>Alveolata</taxon>
        <taxon>Dinophyceae</taxon>
        <taxon>Suessiales</taxon>
        <taxon>Symbiodiniaceae</taxon>
        <taxon>Durusdinium</taxon>
    </lineage>
</organism>